<gene>
    <name evidence="1" type="ORF">XTPLMG728_3590</name>
</gene>
<sequence>MPAQVSPATVAGCSQRISWNAITAPSMMLKDAPRYIATSFRPKRRMPFRSTVRVNSTNAAGK</sequence>
<evidence type="ECO:0000313" key="1">
    <source>
        <dbReference type="EMBL" id="CTP93218.1"/>
    </source>
</evidence>
<dbReference type="AlphaFoldDB" id="A0A0K3A5U9"/>
<dbReference type="EMBL" id="CXOK01000141">
    <property type="protein sequence ID" value="CTP93218.1"/>
    <property type="molecule type" value="Genomic_DNA"/>
</dbReference>
<accession>A0A0K3A5U9</accession>
<proteinExistence type="predicted"/>
<protein>
    <submittedName>
        <fullName evidence="1">Uncharacterized protein</fullName>
    </submittedName>
</protein>
<organism evidence="1 2">
    <name type="scientific">Xanthomonas graminis pv. poae</name>
    <dbReference type="NCBI Taxonomy" id="227946"/>
    <lineage>
        <taxon>Bacteria</taxon>
        <taxon>Pseudomonadati</taxon>
        <taxon>Pseudomonadota</taxon>
        <taxon>Gammaproteobacteria</taxon>
        <taxon>Lysobacterales</taxon>
        <taxon>Lysobacteraceae</taxon>
        <taxon>Xanthomonas</taxon>
        <taxon>Xanthomonas translucens group</taxon>
        <taxon>Xanthomonas graminis</taxon>
    </lineage>
</organism>
<reference evidence="1 2" key="1">
    <citation type="submission" date="2015-07" db="EMBL/GenBank/DDBJ databases">
        <authorList>
            <person name="Noorani M."/>
        </authorList>
    </citation>
    <scope>NUCLEOTIDE SEQUENCE [LARGE SCALE GENOMIC DNA]</scope>
    <source>
        <strain evidence="1">LMG728</strain>
    </source>
</reference>
<name>A0A0K3A5U9_9XANT</name>
<evidence type="ECO:0000313" key="2">
    <source>
        <dbReference type="Proteomes" id="UP000041247"/>
    </source>
</evidence>
<dbReference type="Proteomes" id="UP000041247">
    <property type="component" value="Unassembled WGS sequence"/>
</dbReference>